<feature type="region of interest" description="Disordered" evidence="2">
    <location>
        <begin position="569"/>
        <end position="590"/>
    </location>
</feature>
<dbReference type="CDD" id="cd13969">
    <property type="entry name" value="ADCK1-like"/>
    <property type="match status" value="1"/>
</dbReference>
<feature type="domain" description="ABC1 atypical kinase-like" evidence="4">
    <location>
        <begin position="260"/>
        <end position="317"/>
    </location>
</feature>
<dbReference type="InterPro" id="IPR011009">
    <property type="entry name" value="Kinase-like_dom_sf"/>
</dbReference>
<evidence type="ECO:0000259" key="4">
    <source>
        <dbReference type="Pfam" id="PF03109"/>
    </source>
</evidence>
<dbReference type="PANTHER" id="PTHR43173">
    <property type="entry name" value="ABC1 FAMILY PROTEIN"/>
    <property type="match status" value="1"/>
</dbReference>
<dbReference type="PANTHER" id="PTHR43173:SF19">
    <property type="entry name" value="AARF DOMAIN-CONTAINING PROTEIN KINASE 1"/>
    <property type="match status" value="1"/>
</dbReference>
<accession>A0ABQ8FDT8</accession>
<dbReference type="EMBL" id="JAFCIX010000221">
    <property type="protein sequence ID" value="KAH6596522.1"/>
    <property type="molecule type" value="Genomic_DNA"/>
</dbReference>
<keyword evidence="6" id="KW-1185">Reference proteome</keyword>
<organism evidence="5 6">
    <name type="scientific">Batrachochytrium salamandrivorans</name>
    <dbReference type="NCBI Taxonomy" id="1357716"/>
    <lineage>
        <taxon>Eukaryota</taxon>
        <taxon>Fungi</taxon>
        <taxon>Fungi incertae sedis</taxon>
        <taxon>Chytridiomycota</taxon>
        <taxon>Chytridiomycota incertae sedis</taxon>
        <taxon>Chytridiomycetes</taxon>
        <taxon>Rhizophydiales</taxon>
        <taxon>Rhizophydiales incertae sedis</taxon>
        <taxon>Batrachochytrium</taxon>
    </lineage>
</organism>
<evidence type="ECO:0000256" key="2">
    <source>
        <dbReference type="SAM" id="MobiDB-lite"/>
    </source>
</evidence>
<keyword evidence="3" id="KW-0812">Transmembrane</keyword>
<dbReference type="Proteomes" id="UP001648503">
    <property type="component" value="Unassembled WGS sequence"/>
</dbReference>
<evidence type="ECO:0000256" key="1">
    <source>
        <dbReference type="ARBA" id="ARBA00009670"/>
    </source>
</evidence>
<name>A0ABQ8FDT8_9FUNG</name>
<evidence type="ECO:0000256" key="3">
    <source>
        <dbReference type="SAM" id="Phobius"/>
    </source>
</evidence>
<keyword evidence="3" id="KW-1133">Transmembrane helix</keyword>
<dbReference type="InterPro" id="IPR045307">
    <property type="entry name" value="ADCK1_dom"/>
</dbReference>
<evidence type="ECO:0000313" key="6">
    <source>
        <dbReference type="Proteomes" id="UP001648503"/>
    </source>
</evidence>
<feature type="domain" description="ABC1 atypical kinase-like" evidence="4">
    <location>
        <begin position="360"/>
        <end position="562"/>
    </location>
</feature>
<keyword evidence="3" id="KW-0472">Membrane</keyword>
<dbReference type="SUPFAM" id="SSF56112">
    <property type="entry name" value="Protein kinase-like (PK-like)"/>
    <property type="match status" value="1"/>
</dbReference>
<dbReference type="InterPro" id="IPR051130">
    <property type="entry name" value="Mito_struct-func_regulator"/>
</dbReference>
<comment type="similarity">
    <text evidence="1">Belongs to the protein kinase superfamily. ADCK protein kinase family.</text>
</comment>
<comment type="caution">
    <text evidence="5">The sequence shown here is derived from an EMBL/GenBank/DDBJ whole genome shotgun (WGS) entry which is preliminary data.</text>
</comment>
<evidence type="ECO:0000313" key="5">
    <source>
        <dbReference type="EMBL" id="KAH6596522.1"/>
    </source>
</evidence>
<gene>
    <name evidence="5" type="ORF">BASA50_005072</name>
</gene>
<dbReference type="Pfam" id="PF03109">
    <property type="entry name" value="ABC1"/>
    <property type="match status" value="2"/>
</dbReference>
<reference evidence="5 6" key="1">
    <citation type="submission" date="2021-02" db="EMBL/GenBank/DDBJ databases">
        <title>Variation within the Batrachochytrium salamandrivorans European outbreak.</title>
        <authorList>
            <person name="Kelly M."/>
            <person name="Pasmans F."/>
            <person name="Shea T.P."/>
            <person name="Munoz J.F."/>
            <person name="Carranza S."/>
            <person name="Cuomo C.A."/>
            <person name="Martel A."/>
        </authorList>
    </citation>
    <scope>NUCLEOTIDE SEQUENCE [LARGE SCALE GENOMIC DNA]</scope>
    <source>
        <strain evidence="5 6">AMFP18/2</strain>
    </source>
</reference>
<dbReference type="InterPro" id="IPR004147">
    <property type="entry name" value="ABC1_dom"/>
</dbReference>
<feature type="compositionally biased region" description="Low complexity" evidence="2">
    <location>
        <begin position="578"/>
        <end position="587"/>
    </location>
</feature>
<sequence>MVMMTAAVIMQHHARLLCRSTRVSSSSTRSRSVCGIGSVISPKHRSNSNSNIATQQQYQYQYQHQHQYQQYQYALSTLSGRRRLPCMSSNDADRRIHQSRDGCHYRTRRLFSSVLHSPAASRTGRHQRQYGRATVAAAAVAVAATATTMLCLYYHDHLLLHYEAVMRTLRAGQTLVSILHDYWTVLRATSTKHSPAQDGSSSNRNSSSSSIVWSNVHQRSANRLLDLFLANGGVYIKLGQHLSALVYLLPQEYTETMKVLQDQCGTSSWEDIEKLLEIELVEAGHGCAAKVFESIDRVPIGVASLAQVHRATLRDGITLSAMDSASLSCNCSTTELDPSLSNGCGHSHCVMVARPAIAPQVVVKIQHPSVGTFADVDLRICTICASICRKVFPEFELGWLVDELERSLKLELDFRLEAGNSRRVKEMFQESKLITAPKVVWATRRLLVMEYIDGAKIDDQEYMRKHGINCETVVQDLSRAFVQMIFYHGFVHCDPHPGNVFIRACDDRRPWYRRIYLGKPRNFEIILLDHGLYRSLSKQFRLDYAHFWTALINGCESEIKQHAYRLMTPRGEMDSGRTKTSSRTSGTDNSGTVPHTIQYYRLFASMVCGRPWDSITSSSGTPATLDLDRGRVRSNNGGMESDVAISDDNVVHLHVVNGDHKNLGTDIKDASADNGGQVFRGLLLAKSDAAKRRVHRNAKSTQFLVAMADILGQLPQELLLVLKTQDILRSIDERLGIAHGLRHNVRMIDIIGQCCAEVIRYDGVDSLRHAHSRDSFPIIIGVKLIWPIWMFKDYWTYWLSYYGTISRLALIRIIVYWL</sequence>
<feature type="transmembrane region" description="Helical" evidence="3">
    <location>
        <begin position="135"/>
        <end position="155"/>
    </location>
</feature>
<protein>
    <recommendedName>
        <fullName evidence="4">ABC1 atypical kinase-like domain-containing protein</fullName>
    </recommendedName>
</protein>
<proteinExistence type="inferred from homology"/>